<name>A0A0L7T4B6_9GAMM</name>
<dbReference type="Proteomes" id="UP000036851">
    <property type="component" value="Unassembled WGS sequence"/>
</dbReference>
<dbReference type="EMBL" id="JRXE01000032">
    <property type="protein sequence ID" value="KOC87775.1"/>
    <property type="molecule type" value="Genomic_DNA"/>
</dbReference>
<sequence length="77" mass="8889">MICGAILWLRPGNIVSIQCNLSSPDADDIAKEKTKYVRFLIIGIPIIYVAITMFYLARVKKRKLPYFRFCTSGSRFR</sequence>
<dbReference type="AlphaFoldDB" id="A0A0L7T4B6"/>
<dbReference type="Proteomes" id="UP000037088">
    <property type="component" value="Unassembled WGS sequence"/>
</dbReference>
<comment type="caution">
    <text evidence="3">The sequence shown here is derived from an EMBL/GenBank/DDBJ whole genome shotgun (WGS) entry which is preliminary data.</text>
</comment>
<feature type="transmembrane region" description="Helical" evidence="1">
    <location>
        <begin position="36"/>
        <end position="57"/>
    </location>
</feature>
<evidence type="ECO:0000256" key="1">
    <source>
        <dbReference type="SAM" id="Phobius"/>
    </source>
</evidence>
<accession>A0A0L7T4B6</accession>
<dbReference type="EMBL" id="JRXF01000032">
    <property type="protein sequence ID" value="KOC90051.1"/>
    <property type="molecule type" value="Genomic_DNA"/>
</dbReference>
<evidence type="ECO:0000313" key="3">
    <source>
        <dbReference type="EMBL" id="KOC90051.1"/>
    </source>
</evidence>
<gene>
    <name evidence="2" type="ORF">NG42_18920</name>
    <name evidence="3" type="ORF">NG43_17835</name>
</gene>
<keyword evidence="1" id="KW-1133">Transmembrane helix</keyword>
<keyword evidence="5" id="KW-1185">Reference proteome</keyword>
<protein>
    <submittedName>
        <fullName evidence="3">Uncharacterized protein</fullName>
    </submittedName>
</protein>
<organism evidence="3 4">
    <name type="scientific">Winslowiella iniecta</name>
    <dbReference type="NCBI Taxonomy" id="1560201"/>
    <lineage>
        <taxon>Bacteria</taxon>
        <taxon>Pseudomonadati</taxon>
        <taxon>Pseudomonadota</taxon>
        <taxon>Gammaproteobacteria</taxon>
        <taxon>Enterobacterales</taxon>
        <taxon>Erwiniaceae</taxon>
        <taxon>Winslowiella</taxon>
    </lineage>
</organism>
<evidence type="ECO:0000313" key="4">
    <source>
        <dbReference type="Proteomes" id="UP000036851"/>
    </source>
</evidence>
<reference evidence="4 5" key="1">
    <citation type="journal article" date="2015" name="Int. J. Syst. Evol. Microbiol.">
        <title>Erwinia iniecta sp. nov., isolated from Russian wheat aphids (Diuraphis noxia).</title>
        <authorList>
            <person name="Campillo T."/>
            <person name="Luna E."/>
            <person name="Portier P."/>
            <person name="Fischer-Le Saux M."/>
            <person name="Lapitan N."/>
            <person name="Tisserat N.A."/>
            <person name="Leach J.E."/>
        </authorList>
    </citation>
    <scope>NUCLEOTIDE SEQUENCE [LARGE SCALE GENOMIC DNA]</scope>
    <source>
        <strain evidence="2 5">B120</strain>
        <strain evidence="3 4">B149</strain>
    </source>
</reference>
<dbReference type="PATRIC" id="fig|1560201.3.peg.4011"/>
<evidence type="ECO:0000313" key="5">
    <source>
        <dbReference type="Proteomes" id="UP000037088"/>
    </source>
</evidence>
<proteinExistence type="predicted"/>
<evidence type="ECO:0000313" key="2">
    <source>
        <dbReference type="EMBL" id="KOC87775.1"/>
    </source>
</evidence>
<keyword evidence="1" id="KW-0472">Membrane</keyword>
<keyword evidence="1" id="KW-0812">Transmembrane</keyword>